<keyword evidence="8" id="KW-1185">Reference proteome</keyword>
<evidence type="ECO:0000313" key="7">
    <source>
        <dbReference type="EMBL" id="MBP1988590.1"/>
    </source>
</evidence>
<proteinExistence type="predicted"/>
<evidence type="ECO:0000256" key="2">
    <source>
        <dbReference type="ARBA" id="ARBA00022729"/>
    </source>
</evidence>
<keyword evidence="2" id="KW-0732">Signal</keyword>
<evidence type="ECO:0000313" key="8">
    <source>
        <dbReference type="Proteomes" id="UP001519287"/>
    </source>
</evidence>
<keyword evidence="5" id="KW-0449">Lipoprotein</keyword>
<dbReference type="RefSeq" id="WP_209968688.1">
    <property type="nucleotide sequence ID" value="NZ_JAGGLB010000001.1"/>
</dbReference>
<evidence type="ECO:0000256" key="5">
    <source>
        <dbReference type="ARBA" id="ARBA00023288"/>
    </source>
</evidence>
<keyword evidence="4" id="KW-0564">Palmitate</keyword>
<sequence length="555" mass="62819">MTGIKTNLFRSMLLAITLLMGVIISACSSGGESGDSEKNTGTVAPEATSTSSSSAKVEEPRIKLKMFMGDSGVPHPDGVDPSDNPFINIVKDYANVDLDMEVPSYQDFQTKFNLLLSSGQLPDIVHSWFIDETDQRAREGAFIDLKKYYDNSPQLQKYVTPEMMELAKDKVSGNYWRIPMAAQNTPQGTGIAVRYDLVMKYNNNKWPETIDEWVNMMRTMKKAEPDSIILSNRVSGDYTFSYGGTPIFNMFGAAPYTYRVNGGKAVSTFTLPEYRAAVELYKQLYDEGIVDKEFAVNDNAKYYEKVKNKNVLWEYNSADQYVPGGVPKKPEDKTKEWLWAPPLKTYPSVLKDVKYTLPYRWMPIAGHGVYISAKSKDPDRAWKVIEGFASDELHEAVFWGKEGETYTVNDGKRVPIVEKLADKSRTWALHLGIVFGFADGKEVTQAQAEMVQDPAELKRMYDAMKMLNDQAMETGLGLDNFVVLSDEVAKKRPEEAKFISKATVEAIMGKITMQEFDQRVQEFEKKFGFIYEEYTKYLTEHKEELLKAGVKEAGW</sequence>
<feature type="region of interest" description="Disordered" evidence="6">
    <location>
        <begin position="30"/>
        <end position="57"/>
    </location>
</feature>
<evidence type="ECO:0000256" key="4">
    <source>
        <dbReference type="ARBA" id="ARBA00023139"/>
    </source>
</evidence>
<evidence type="ECO:0000256" key="1">
    <source>
        <dbReference type="ARBA" id="ARBA00022475"/>
    </source>
</evidence>
<dbReference type="Pfam" id="PF01547">
    <property type="entry name" value="SBP_bac_1"/>
    <property type="match status" value="1"/>
</dbReference>
<dbReference type="PROSITE" id="PS51257">
    <property type="entry name" value="PROKAR_LIPOPROTEIN"/>
    <property type="match status" value="1"/>
</dbReference>
<dbReference type="Gene3D" id="3.40.190.10">
    <property type="entry name" value="Periplasmic binding protein-like II"/>
    <property type="match status" value="2"/>
</dbReference>
<dbReference type="Proteomes" id="UP001519287">
    <property type="component" value="Unassembled WGS sequence"/>
</dbReference>
<protein>
    <submittedName>
        <fullName evidence="7">Aldouronate transport system substrate-binding protein</fullName>
    </submittedName>
</protein>
<evidence type="ECO:0000256" key="3">
    <source>
        <dbReference type="ARBA" id="ARBA00023136"/>
    </source>
</evidence>
<name>A0ABS4ILZ8_9BACL</name>
<evidence type="ECO:0000256" key="6">
    <source>
        <dbReference type="SAM" id="MobiDB-lite"/>
    </source>
</evidence>
<keyword evidence="3" id="KW-0472">Membrane</keyword>
<accession>A0ABS4ILZ8</accession>
<dbReference type="EMBL" id="JAGGLB010000001">
    <property type="protein sequence ID" value="MBP1988590.1"/>
    <property type="molecule type" value="Genomic_DNA"/>
</dbReference>
<reference evidence="7 8" key="1">
    <citation type="submission" date="2021-03" db="EMBL/GenBank/DDBJ databases">
        <title>Genomic Encyclopedia of Type Strains, Phase IV (KMG-IV): sequencing the most valuable type-strain genomes for metagenomic binning, comparative biology and taxonomic classification.</title>
        <authorList>
            <person name="Goeker M."/>
        </authorList>
    </citation>
    <scope>NUCLEOTIDE SEQUENCE [LARGE SCALE GENOMIC DNA]</scope>
    <source>
        <strain evidence="7 8">DSM 26048</strain>
    </source>
</reference>
<dbReference type="SUPFAM" id="SSF53850">
    <property type="entry name" value="Periplasmic binding protein-like II"/>
    <property type="match status" value="1"/>
</dbReference>
<gene>
    <name evidence="7" type="ORF">J2Z66_000185</name>
</gene>
<organism evidence="7 8">
    <name type="scientific">Paenibacillus eucommiae</name>
    <dbReference type="NCBI Taxonomy" id="1355755"/>
    <lineage>
        <taxon>Bacteria</taxon>
        <taxon>Bacillati</taxon>
        <taxon>Bacillota</taxon>
        <taxon>Bacilli</taxon>
        <taxon>Bacillales</taxon>
        <taxon>Paenibacillaceae</taxon>
        <taxon>Paenibacillus</taxon>
    </lineage>
</organism>
<dbReference type="PANTHER" id="PTHR43649">
    <property type="entry name" value="ARABINOSE-BINDING PROTEIN-RELATED"/>
    <property type="match status" value="1"/>
</dbReference>
<keyword evidence="1" id="KW-1003">Cell membrane</keyword>
<dbReference type="InterPro" id="IPR006059">
    <property type="entry name" value="SBP"/>
</dbReference>
<dbReference type="InterPro" id="IPR050490">
    <property type="entry name" value="Bact_solute-bd_prot1"/>
</dbReference>
<comment type="caution">
    <text evidence="7">The sequence shown here is derived from an EMBL/GenBank/DDBJ whole genome shotgun (WGS) entry which is preliminary data.</text>
</comment>
<dbReference type="PANTHER" id="PTHR43649:SF33">
    <property type="entry name" value="POLYGALACTURONAN_RHAMNOGALACTURONAN-BINDING PROTEIN YTCQ"/>
    <property type="match status" value="1"/>
</dbReference>